<dbReference type="PROSITE" id="PS51257">
    <property type="entry name" value="PROKAR_LIPOPROTEIN"/>
    <property type="match status" value="1"/>
</dbReference>
<feature type="domain" description="DUF7350" evidence="3">
    <location>
        <begin position="274"/>
        <end position="391"/>
    </location>
</feature>
<dbReference type="Pfam" id="PF10634">
    <property type="entry name" value="Iron_transport"/>
    <property type="match status" value="1"/>
</dbReference>
<proteinExistence type="predicted"/>
<protein>
    <submittedName>
        <fullName evidence="4">Iron transporter</fullName>
    </submittedName>
</protein>
<reference evidence="4 5" key="1">
    <citation type="journal article" date="2019" name="Int. J. Syst. Evol. Microbiol.">
        <title>The Global Catalogue of Microorganisms (GCM) 10K type strain sequencing project: providing services to taxonomists for standard genome sequencing and annotation.</title>
        <authorList>
            <consortium name="The Broad Institute Genomics Platform"/>
            <consortium name="The Broad Institute Genome Sequencing Center for Infectious Disease"/>
            <person name="Wu L."/>
            <person name="Ma J."/>
        </authorList>
    </citation>
    <scope>NUCLEOTIDE SEQUENCE [LARGE SCALE GENOMIC DNA]</scope>
    <source>
        <strain evidence="4 5">PSRA2</strain>
    </source>
</reference>
<evidence type="ECO:0000256" key="1">
    <source>
        <dbReference type="ARBA" id="ARBA00022729"/>
    </source>
</evidence>
<dbReference type="EMBL" id="JBHSXM010000001">
    <property type="protein sequence ID" value="MFC6835177.1"/>
    <property type="molecule type" value="Genomic_DNA"/>
</dbReference>
<evidence type="ECO:0000313" key="4">
    <source>
        <dbReference type="EMBL" id="MFC6835177.1"/>
    </source>
</evidence>
<dbReference type="Proteomes" id="UP001596406">
    <property type="component" value="Unassembled WGS sequence"/>
</dbReference>
<dbReference type="AlphaFoldDB" id="A0ABD5U3W9"/>
<dbReference type="RefSeq" id="WP_304446885.1">
    <property type="nucleotide sequence ID" value="NZ_JARRAH010000001.1"/>
</dbReference>
<evidence type="ECO:0000256" key="2">
    <source>
        <dbReference type="SAM" id="MobiDB-lite"/>
    </source>
</evidence>
<feature type="region of interest" description="Disordered" evidence="2">
    <location>
        <begin position="222"/>
        <end position="282"/>
    </location>
</feature>
<evidence type="ECO:0000313" key="5">
    <source>
        <dbReference type="Proteomes" id="UP001596406"/>
    </source>
</evidence>
<accession>A0ABD5U3W9</accession>
<gene>
    <name evidence="4" type="ORF">ACFQHK_01480</name>
</gene>
<dbReference type="Gene3D" id="2.60.40.2480">
    <property type="entry name" value="Periplasmic metal-binding protein Tp34-type"/>
    <property type="match status" value="1"/>
</dbReference>
<comment type="caution">
    <text evidence="4">The sequence shown here is derived from an EMBL/GenBank/DDBJ whole genome shotgun (WGS) entry which is preliminary data.</text>
</comment>
<name>A0ABD5U3W9_9EURY</name>
<dbReference type="Pfam" id="PF24041">
    <property type="entry name" value="DUF7350"/>
    <property type="match status" value="1"/>
</dbReference>
<dbReference type="InterPro" id="IPR018470">
    <property type="entry name" value="Metal-bd_Tp34-typ"/>
</dbReference>
<organism evidence="4 5">
    <name type="scientific">Halomarina ordinaria</name>
    <dbReference type="NCBI Taxonomy" id="3033939"/>
    <lineage>
        <taxon>Archaea</taxon>
        <taxon>Methanobacteriati</taxon>
        <taxon>Methanobacteriota</taxon>
        <taxon>Stenosarchaea group</taxon>
        <taxon>Halobacteria</taxon>
        <taxon>Halobacteriales</taxon>
        <taxon>Natronomonadaceae</taxon>
        <taxon>Halomarina</taxon>
    </lineage>
</organism>
<dbReference type="InterPro" id="IPR038482">
    <property type="entry name" value="Tp34-type_sf"/>
</dbReference>
<feature type="compositionally biased region" description="Basic and acidic residues" evidence="2">
    <location>
        <begin position="235"/>
        <end position="251"/>
    </location>
</feature>
<feature type="compositionally biased region" description="Gly residues" evidence="2">
    <location>
        <begin position="254"/>
        <end position="265"/>
    </location>
</feature>
<sequence>MRRRDVLRTLAGGASLALAGCLGGFGTQSAWRDPPLVEDRPDAVYVPAVTESMGMYGRTSAGPYGLALLYSYPHRFWNVTNRDREKVVVTNDDAVHLMVAVWDEASGRVLPTGSDVSVRVDRDGSTVTQEVLYPMLSQQMGFHYGDNFPLDGEGDYTARVTVGRPGVERTGAFERRLEGVHSGEFAFTFDTDQVYGLELDRTGDRAGERDAIPPMKMDVGMGGATGQHNGSNGSDADHGGMDHDGMDRDDGANGSAGTGMDGGHSMGVVPPVETLPGTHVGRTTTGDAVLDLLAVERDGGETLVVVARTPYNEFVLPSMSLSATVRRGGETAFDDRLVETLSPDLGSHYAAPVDALADGDEVTLRVAVPPQVARHDGYETAFFEMPERTVTVER</sequence>
<evidence type="ECO:0000259" key="3">
    <source>
        <dbReference type="Pfam" id="PF24041"/>
    </source>
</evidence>
<keyword evidence="5" id="KW-1185">Reference proteome</keyword>
<keyword evidence="1" id="KW-0732">Signal</keyword>
<dbReference type="InterPro" id="IPR055774">
    <property type="entry name" value="DUF7350"/>
</dbReference>